<proteinExistence type="predicted"/>
<dbReference type="Pfam" id="PF18120">
    <property type="entry name" value="DUF5597"/>
    <property type="match status" value="1"/>
</dbReference>
<dbReference type="InterPro" id="IPR040719">
    <property type="entry name" value="DUF5597"/>
</dbReference>
<dbReference type="GO" id="GO:0005975">
    <property type="term" value="P:carbohydrate metabolic process"/>
    <property type="evidence" value="ECO:0007669"/>
    <property type="project" value="InterPro"/>
</dbReference>
<evidence type="ECO:0000313" key="5">
    <source>
        <dbReference type="EMBL" id="KAH7095297.1"/>
    </source>
</evidence>
<reference evidence="5" key="1">
    <citation type="journal article" date="2021" name="Nat. Commun.">
        <title>Genetic determinants of endophytism in the Arabidopsis root mycobiome.</title>
        <authorList>
            <person name="Mesny F."/>
            <person name="Miyauchi S."/>
            <person name="Thiergart T."/>
            <person name="Pickel B."/>
            <person name="Atanasova L."/>
            <person name="Karlsson M."/>
            <person name="Huettel B."/>
            <person name="Barry K.W."/>
            <person name="Haridas S."/>
            <person name="Chen C."/>
            <person name="Bauer D."/>
            <person name="Andreopoulos W."/>
            <person name="Pangilinan J."/>
            <person name="LaButti K."/>
            <person name="Riley R."/>
            <person name="Lipzen A."/>
            <person name="Clum A."/>
            <person name="Drula E."/>
            <person name="Henrissat B."/>
            <person name="Kohler A."/>
            <person name="Grigoriev I.V."/>
            <person name="Martin F.M."/>
            <person name="Hacquard S."/>
        </authorList>
    </citation>
    <scope>NUCLEOTIDE SEQUENCE</scope>
    <source>
        <strain evidence="5">MPI-SDFR-AT-0120</strain>
    </source>
</reference>
<dbReference type="InterPro" id="IPR013529">
    <property type="entry name" value="Glyco_hydro_42_N"/>
</dbReference>
<evidence type="ECO:0000259" key="4">
    <source>
        <dbReference type="Pfam" id="PF18120"/>
    </source>
</evidence>
<dbReference type="AlphaFoldDB" id="A0A8K0RHU4"/>
<dbReference type="Proteomes" id="UP000813461">
    <property type="component" value="Unassembled WGS sequence"/>
</dbReference>
<gene>
    <name evidence="5" type="ORF">FB567DRAFT_556565</name>
</gene>
<dbReference type="GO" id="GO:0004565">
    <property type="term" value="F:beta-galactosidase activity"/>
    <property type="evidence" value="ECO:0007669"/>
    <property type="project" value="InterPro"/>
</dbReference>
<dbReference type="Gene3D" id="3.20.20.80">
    <property type="entry name" value="Glycosidases"/>
    <property type="match status" value="1"/>
</dbReference>
<keyword evidence="2" id="KW-0326">Glycosidase</keyword>
<organism evidence="5 6">
    <name type="scientific">Paraphoma chrysanthemicola</name>
    <dbReference type="NCBI Taxonomy" id="798071"/>
    <lineage>
        <taxon>Eukaryota</taxon>
        <taxon>Fungi</taxon>
        <taxon>Dikarya</taxon>
        <taxon>Ascomycota</taxon>
        <taxon>Pezizomycotina</taxon>
        <taxon>Dothideomycetes</taxon>
        <taxon>Pleosporomycetidae</taxon>
        <taxon>Pleosporales</taxon>
        <taxon>Pleosporineae</taxon>
        <taxon>Phaeosphaeriaceae</taxon>
        <taxon>Paraphoma</taxon>
    </lineage>
</organism>
<dbReference type="SUPFAM" id="SSF51445">
    <property type="entry name" value="(Trans)glycosidases"/>
    <property type="match status" value="1"/>
</dbReference>
<dbReference type="Gene3D" id="2.60.220.20">
    <property type="entry name" value="putative beta-Galactosidase from caulobacter crescentus"/>
    <property type="match status" value="1"/>
</dbReference>
<evidence type="ECO:0000256" key="1">
    <source>
        <dbReference type="ARBA" id="ARBA00022801"/>
    </source>
</evidence>
<name>A0A8K0RHU4_9PLEO</name>
<evidence type="ECO:0000256" key="2">
    <source>
        <dbReference type="ARBA" id="ARBA00023295"/>
    </source>
</evidence>
<dbReference type="Pfam" id="PF02449">
    <property type="entry name" value="Glyco_hydro_42"/>
    <property type="match status" value="1"/>
</dbReference>
<feature type="domain" description="Glycoside hydrolase family 42 N-terminal" evidence="3">
    <location>
        <begin position="65"/>
        <end position="215"/>
    </location>
</feature>
<sequence>MTVLEARSSFRKVFLPGLRRYRQIPHLKRLSRGHHLIVHGEPFLMLPAELHNSSFSCPNFMQQVWPKLKDSNINTVLANVSWEDIEPQEGHFDFTRLDQLLHDARANQLYLVLLWFGAFKNGKSTYAPGWVKTNPKRFPRMMIRTPLGGRKVADVLSIFEPAVVEADAAAFKALLCHIRDIDHAHSTVLMVQVENEVGLLGDSRDASPTATARFNAPVPVELIDMIRTRWPDLHPSLKQSLLTFQQEYQFLEAGITSWPHALGDSSATDELFMAYHYAVYVEEVARAGKSEYPLPMFTNVWQNYADADTDKSQPVVVGGGGRPGDYPSGGAVINVLDVWQHFAPSLDFVAPDLYLNDYNAVCAKYCHAGQPLFIPEQRRDDYGARRVWSAYATYGALGASPFAIDSLDESDNPWRRHFGLLAQVSSSLLAARESNNDTYGFWFDEPVQHGQSAYEHHVVMGAWRLTIERSFVFGQQGSGFGMVVQLSESRFLLVGEGFQVRFASTRKESTFSGILSFVERERLPGTKQMVTGRSLNGDETRSGEVAIMPAQRPDLGFFPICITIPARTGVAEVEVYEF</sequence>
<protein>
    <submittedName>
        <fullName evidence="5">Glycoside hydrolase superfamily</fullName>
    </submittedName>
</protein>
<dbReference type="InterPro" id="IPR017853">
    <property type="entry name" value="GH"/>
</dbReference>
<dbReference type="GO" id="GO:0009341">
    <property type="term" value="C:beta-galactosidase complex"/>
    <property type="evidence" value="ECO:0007669"/>
    <property type="project" value="InterPro"/>
</dbReference>
<dbReference type="FunFam" id="3.20.20.80:FF:000135">
    <property type="entry name" value="Beta-galactosidase, putative, bgl35A"/>
    <property type="match status" value="1"/>
</dbReference>
<dbReference type="OrthoDB" id="1657402at2759"/>
<accession>A0A8K0RHU4</accession>
<feature type="domain" description="DUF5597" evidence="4">
    <location>
        <begin position="415"/>
        <end position="544"/>
    </location>
</feature>
<dbReference type="EMBL" id="JAGMVJ010000001">
    <property type="protein sequence ID" value="KAH7095297.1"/>
    <property type="molecule type" value="Genomic_DNA"/>
</dbReference>
<evidence type="ECO:0000313" key="6">
    <source>
        <dbReference type="Proteomes" id="UP000813461"/>
    </source>
</evidence>
<comment type="caution">
    <text evidence="5">The sequence shown here is derived from an EMBL/GenBank/DDBJ whole genome shotgun (WGS) entry which is preliminary data.</text>
</comment>
<keyword evidence="6" id="KW-1185">Reference proteome</keyword>
<keyword evidence="1 5" id="KW-0378">Hydrolase</keyword>
<evidence type="ECO:0000259" key="3">
    <source>
        <dbReference type="Pfam" id="PF02449"/>
    </source>
</evidence>